<dbReference type="OrthoDB" id="8049355at2759"/>
<gene>
    <name evidence="2" type="ORF">PXEA_LOCUS13950</name>
</gene>
<evidence type="ECO:0000313" key="3">
    <source>
        <dbReference type="Proteomes" id="UP000784294"/>
    </source>
</evidence>
<dbReference type="Gene3D" id="2.60.40.10">
    <property type="entry name" value="Immunoglobulins"/>
    <property type="match status" value="1"/>
</dbReference>
<evidence type="ECO:0000313" key="2">
    <source>
        <dbReference type="EMBL" id="VEL20510.1"/>
    </source>
</evidence>
<proteinExistence type="predicted"/>
<keyword evidence="3" id="KW-1185">Reference proteome</keyword>
<dbReference type="EMBL" id="CAAALY010046801">
    <property type="protein sequence ID" value="VEL20510.1"/>
    <property type="molecule type" value="Genomic_DNA"/>
</dbReference>
<name>A0A448WUG4_9PLAT</name>
<sequence length="139" mass="15538">MPVYFVPSVLLGESINLDLEPLGNPKILRYQWRRNGKPLPTVLTADSGTNLVRLESSSATEASGPTPRLRSQESRLVIDNVQADDMSNYTLVVENKLGAGQFTFFLNVTRELLVVFTGYHPPFKTMYMIRCNTVTLVTS</sequence>
<dbReference type="AlphaFoldDB" id="A0A448WUG4"/>
<dbReference type="SUPFAM" id="SSF48726">
    <property type="entry name" value="Immunoglobulin"/>
    <property type="match status" value="1"/>
</dbReference>
<reference evidence="2" key="1">
    <citation type="submission" date="2018-11" db="EMBL/GenBank/DDBJ databases">
        <authorList>
            <consortium name="Pathogen Informatics"/>
        </authorList>
    </citation>
    <scope>NUCLEOTIDE SEQUENCE</scope>
</reference>
<dbReference type="Pfam" id="PF13927">
    <property type="entry name" value="Ig_3"/>
    <property type="match status" value="1"/>
</dbReference>
<evidence type="ECO:0000259" key="1">
    <source>
        <dbReference type="PROSITE" id="PS50835"/>
    </source>
</evidence>
<protein>
    <recommendedName>
        <fullName evidence="1">Ig-like domain-containing protein</fullName>
    </recommendedName>
</protein>
<dbReference type="InterPro" id="IPR036179">
    <property type="entry name" value="Ig-like_dom_sf"/>
</dbReference>
<dbReference type="InterPro" id="IPR013783">
    <property type="entry name" value="Ig-like_fold"/>
</dbReference>
<accession>A0A448WUG4</accession>
<dbReference type="PROSITE" id="PS50835">
    <property type="entry name" value="IG_LIKE"/>
    <property type="match status" value="1"/>
</dbReference>
<dbReference type="Proteomes" id="UP000784294">
    <property type="component" value="Unassembled WGS sequence"/>
</dbReference>
<feature type="domain" description="Ig-like" evidence="1">
    <location>
        <begin position="2"/>
        <end position="109"/>
    </location>
</feature>
<dbReference type="InterPro" id="IPR007110">
    <property type="entry name" value="Ig-like_dom"/>
</dbReference>
<organism evidence="2 3">
    <name type="scientific">Protopolystoma xenopodis</name>
    <dbReference type="NCBI Taxonomy" id="117903"/>
    <lineage>
        <taxon>Eukaryota</taxon>
        <taxon>Metazoa</taxon>
        <taxon>Spiralia</taxon>
        <taxon>Lophotrochozoa</taxon>
        <taxon>Platyhelminthes</taxon>
        <taxon>Monogenea</taxon>
        <taxon>Polyopisthocotylea</taxon>
        <taxon>Polystomatidea</taxon>
        <taxon>Polystomatidae</taxon>
        <taxon>Protopolystoma</taxon>
    </lineage>
</organism>
<comment type="caution">
    <text evidence="2">The sequence shown here is derived from an EMBL/GenBank/DDBJ whole genome shotgun (WGS) entry which is preliminary data.</text>
</comment>